<evidence type="ECO:0000259" key="1">
    <source>
        <dbReference type="Pfam" id="PF01850"/>
    </source>
</evidence>
<dbReference type="STRING" id="661478.OP10G_3352"/>
<dbReference type="SUPFAM" id="SSF88723">
    <property type="entry name" value="PIN domain-like"/>
    <property type="match status" value="1"/>
</dbReference>
<name>A0A068NVB9_FIMGI</name>
<dbReference type="EMBL" id="CP007139">
    <property type="protein sequence ID" value="AIE86720.1"/>
    <property type="molecule type" value="Genomic_DNA"/>
</dbReference>
<dbReference type="InterPro" id="IPR002716">
    <property type="entry name" value="PIN_dom"/>
</dbReference>
<reference evidence="2 3" key="1">
    <citation type="journal article" date="2014" name="PLoS ONE">
        <title>The first complete genome sequence of the class fimbriimonadia in the phylum armatimonadetes.</title>
        <authorList>
            <person name="Hu Z.Y."/>
            <person name="Wang Y.Z."/>
            <person name="Im W.T."/>
            <person name="Wang S.Y."/>
            <person name="Zhao G.P."/>
            <person name="Zheng H.J."/>
            <person name="Quan Z.X."/>
        </authorList>
    </citation>
    <scope>NUCLEOTIDE SEQUENCE [LARGE SCALE GENOMIC DNA]</scope>
    <source>
        <strain evidence="2">Gsoil 348</strain>
    </source>
</reference>
<dbReference type="AlphaFoldDB" id="A0A068NVB9"/>
<gene>
    <name evidence="2" type="ORF">OP10G_3352</name>
</gene>
<feature type="domain" description="PIN" evidence="1">
    <location>
        <begin position="3"/>
        <end position="106"/>
    </location>
</feature>
<dbReference type="Gene3D" id="3.40.50.1010">
    <property type="entry name" value="5'-nuclease"/>
    <property type="match status" value="1"/>
</dbReference>
<proteinExistence type="predicted"/>
<keyword evidence="3" id="KW-1185">Reference proteome</keyword>
<accession>A0A068NVB9</accession>
<dbReference type="Pfam" id="PF01850">
    <property type="entry name" value="PIN"/>
    <property type="match status" value="1"/>
</dbReference>
<dbReference type="Proteomes" id="UP000027982">
    <property type="component" value="Chromosome"/>
</dbReference>
<dbReference type="eggNOG" id="COG1487">
    <property type="taxonomic scope" value="Bacteria"/>
</dbReference>
<sequence>MIYVLDTNVVLYHLSGRLKDPLPSGVLMVSIITEIELLAFKSLTSKDAQQISAFISGVTVAPLIDALKQPVIDMRLAGLRIPDAIVAATAIANGAELWTHDAQLLKMTTFAAVAPPLKP</sequence>
<evidence type="ECO:0000313" key="3">
    <source>
        <dbReference type="Proteomes" id="UP000027982"/>
    </source>
</evidence>
<organism evidence="2 3">
    <name type="scientific">Fimbriimonas ginsengisoli Gsoil 348</name>
    <dbReference type="NCBI Taxonomy" id="661478"/>
    <lineage>
        <taxon>Bacteria</taxon>
        <taxon>Bacillati</taxon>
        <taxon>Armatimonadota</taxon>
        <taxon>Fimbriimonadia</taxon>
        <taxon>Fimbriimonadales</taxon>
        <taxon>Fimbriimonadaceae</taxon>
        <taxon>Fimbriimonas</taxon>
    </lineage>
</organism>
<evidence type="ECO:0000313" key="2">
    <source>
        <dbReference type="EMBL" id="AIE86720.1"/>
    </source>
</evidence>
<dbReference type="HOGENOM" id="CLU_118482_0_0_0"/>
<protein>
    <submittedName>
        <fullName evidence="2">PilT protein domain protein</fullName>
    </submittedName>
</protein>
<dbReference type="KEGG" id="fgi:OP10G_3352"/>
<dbReference type="InterPro" id="IPR029060">
    <property type="entry name" value="PIN-like_dom_sf"/>
</dbReference>